<sequence>MQKVIAYFHMWIIAYSKSISINRYQQAFQSSISFSKIIYCMYNRLYYYMSSSLTVFLHYLIIKSQVLPFSPKIKPFTTPSTTSLLTKQPPRTPTMQGRDFFNVLNVQFNFTISKEVNVCNHCGVIVRGLGQNLDLQHLEF</sequence>
<keyword evidence="3" id="KW-1185">Reference proteome</keyword>
<dbReference type="AlphaFoldDB" id="A0DL04"/>
<protein>
    <submittedName>
        <fullName evidence="2">Uncharacterized protein</fullName>
    </submittedName>
</protein>
<gene>
    <name evidence="2" type="ORF">GSPATT00018038001</name>
</gene>
<proteinExistence type="predicted"/>
<dbReference type="EMBL" id="CT868485">
    <property type="protein sequence ID" value="CAK83721.1"/>
    <property type="molecule type" value="Genomic_DNA"/>
</dbReference>
<dbReference type="GeneID" id="5036903"/>
<keyword evidence="1" id="KW-1133">Transmembrane helix</keyword>
<dbReference type="RefSeq" id="XP_001451118.1">
    <property type="nucleotide sequence ID" value="XM_001451081.1"/>
</dbReference>
<dbReference type="HOGENOM" id="CLU_1839055_0_0_1"/>
<accession>A0DL04</accession>
<organism evidence="2 3">
    <name type="scientific">Paramecium tetraurelia</name>
    <dbReference type="NCBI Taxonomy" id="5888"/>
    <lineage>
        <taxon>Eukaryota</taxon>
        <taxon>Sar</taxon>
        <taxon>Alveolata</taxon>
        <taxon>Ciliophora</taxon>
        <taxon>Intramacronucleata</taxon>
        <taxon>Oligohymenophorea</taxon>
        <taxon>Peniculida</taxon>
        <taxon>Parameciidae</taxon>
        <taxon>Paramecium</taxon>
    </lineage>
</organism>
<dbReference type="InParanoid" id="A0DL04"/>
<keyword evidence="1" id="KW-0472">Membrane</keyword>
<dbReference type="Proteomes" id="UP000000600">
    <property type="component" value="Unassembled WGS sequence"/>
</dbReference>
<evidence type="ECO:0000256" key="1">
    <source>
        <dbReference type="SAM" id="Phobius"/>
    </source>
</evidence>
<evidence type="ECO:0000313" key="2">
    <source>
        <dbReference type="EMBL" id="CAK83721.1"/>
    </source>
</evidence>
<feature type="transmembrane region" description="Helical" evidence="1">
    <location>
        <begin position="45"/>
        <end position="62"/>
    </location>
</feature>
<dbReference type="KEGG" id="ptm:GSPATT00018038001"/>
<evidence type="ECO:0000313" key="3">
    <source>
        <dbReference type="Proteomes" id="UP000000600"/>
    </source>
</evidence>
<name>A0DL04_PARTE</name>
<reference evidence="2 3" key="1">
    <citation type="journal article" date="2006" name="Nature">
        <title>Global trends of whole-genome duplications revealed by the ciliate Paramecium tetraurelia.</title>
        <authorList>
            <consortium name="Genoscope"/>
            <person name="Aury J.-M."/>
            <person name="Jaillon O."/>
            <person name="Duret L."/>
            <person name="Noel B."/>
            <person name="Jubin C."/>
            <person name="Porcel B.M."/>
            <person name="Segurens B."/>
            <person name="Daubin V."/>
            <person name="Anthouard V."/>
            <person name="Aiach N."/>
            <person name="Arnaiz O."/>
            <person name="Billaut A."/>
            <person name="Beisson J."/>
            <person name="Blanc I."/>
            <person name="Bouhouche K."/>
            <person name="Camara F."/>
            <person name="Duharcourt S."/>
            <person name="Guigo R."/>
            <person name="Gogendeau D."/>
            <person name="Katinka M."/>
            <person name="Keller A.-M."/>
            <person name="Kissmehl R."/>
            <person name="Klotz C."/>
            <person name="Koll F."/>
            <person name="Le Moue A."/>
            <person name="Lepere C."/>
            <person name="Malinsky S."/>
            <person name="Nowacki M."/>
            <person name="Nowak J.K."/>
            <person name="Plattner H."/>
            <person name="Poulain J."/>
            <person name="Ruiz F."/>
            <person name="Serrano V."/>
            <person name="Zagulski M."/>
            <person name="Dessen P."/>
            <person name="Betermier M."/>
            <person name="Weissenbach J."/>
            <person name="Scarpelli C."/>
            <person name="Schachter V."/>
            <person name="Sperling L."/>
            <person name="Meyer E."/>
            <person name="Cohen J."/>
            <person name="Wincker P."/>
        </authorList>
    </citation>
    <scope>NUCLEOTIDE SEQUENCE [LARGE SCALE GENOMIC DNA]</scope>
    <source>
        <strain evidence="2 3">Stock d4-2</strain>
    </source>
</reference>
<keyword evidence="1" id="KW-0812">Transmembrane</keyword>